<comment type="caution">
    <text evidence="1">The sequence shown here is derived from an EMBL/GenBank/DDBJ whole genome shotgun (WGS) entry which is preliminary data.</text>
</comment>
<dbReference type="RefSeq" id="WP_183365286.1">
    <property type="nucleotide sequence ID" value="NZ_JACIEZ010000002.1"/>
</dbReference>
<evidence type="ECO:0008006" key="3">
    <source>
        <dbReference type="Google" id="ProtNLM"/>
    </source>
</evidence>
<sequence>MATVLTQGKADEGFIVGQLEHGLSRETVKLAAGSYAPGSVVMSDEGGNYVLATQTLVDADVDGDATYAVVLRACSGTSAFDAAVLADVAAVKDSELVLGAGLTVAEVKPLLAKSKIKIRHAV</sequence>
<dbReference type="EMBL" id="JACIEZ010000002">
    <property type="protein sequence ID" value="MBB4064044.1"/>
    <property type="molecule type" value="Genomic_DNA"/>
</dbReference>
<proteinExistence type="predicted"/>
<dbReference type="AlphaFoldDB" id="A0A7W6NK06"/>
<evidence type="ECO:0000313" key="1">
    <source>
        <dbReference type="EMBL" id="MBB4064044.1"/>
    </source>
</evidence>
<organism evidence="1 2">
    <name type="scientific">Gellertiella hungarica</name>
    <dbReference type="NCBI Taxonomy" id="1572859"/>
    <lineage>
        <taxon>Bacteria</taxon>
        <taxon>Pseudomonadati</taxon>
        <taxon>Pseudomonadota</taxon>
        <taxon>Alphaproteobacteria</taxon>
        <taxon>Hyphomicrobiales</taxon>
        <taxon>Rhizobiaceae</taxon>
        <taxon>Gellertiella</taxon>
    </lineage>
</organism>
<evidence type="ECO:0000313" key="2">
    <source>
        <dbReference type="Proteomes" id="UP000528286"/>
    </source>
</evidence>
<protein>
    <recommendedName>
        <fullName evidence="3">Head decoration protein</fullName>
    </recommendedName>
</protein>
<gene>
    <name evidence="1" type="ORF">GGR23_001221</name>
</gene>
<dbReference type="Proteomes" id="UP000528286">
    <property type="component" value="Unassembled WGS sequence"/>
</dbReference>
<name>A0A7W6NK06_9HYPH</name>
<reference evidence="1 2" key="1">
    <citation type="submission" date="2020-08" db="EMBL/GenBank/DDBJ databases">
        <title>Genomic Encyclopedia of Type Strains, Phase IV (KMG-IV): sequencing the most valuable type-strain genomes for metagenomic binning, comparative biology and taxonomic classification.</title>
        <authorList>
            <person name="Goeker M."/>
        </authorList>
    </citation>
    <scope>NUCLEOTIDE SEQUENCE [LARGE SCALE GENOMIC DNA]</scope>
    <source>
        <strain evidence="1 2">DSM 29853</strain>
    </source>
</reference>
<accession>A0A7W6NK06</accession>
<keyword evidence="2" id="KW-1185">Reference proteome</keyword>